<dbReference type="PANTHER" id="PTHR10963:SF60">
    <property type="entry name" value="GRAM-NEGATIVE BACTERIA-BINDING PROTEIN 1-RELATED"/>
    <property type="match status" value="1"/>
</dbReference>
<proteinExistence type="predicted"/>
<dbReference type="EMBL" id="MPGH01000117">
    <property type="protein sequence ID" value="OLN86544.1"/>
    <property type="molecule type" value="Genomic_DNA"/>
</dbReference>
<comment type="caution">
    <text evidence="3">The sequence shown here is derived from an EMBL/GenBank/DDBJ whole genome shotgun (WGS) entry which is preliminary data.</text>
</comment>
<feature type="chain" id="PRO_5012163746" evidence="1">
    <location>
        <begin position="19"/>
        <end position="294"/>
    </location>
</feature>
<feature type="signal peptide" evidence="1">
    <location>
        <begin position="1"/>
        <end position="18"/>
    </location>
</feature>
<keyword evidence="4" id="KW-1185">Reference proteome</keyword>
<dbReference type="CDD" id="cd02182">
    <property type="entry name" value="GH16_Strep_laminarinase_like"/>
    <property type="match status" value="1"/>
</dbReference>
<dbReference type="PROSITE" id="PS51762">
    <property type="entry name" value="GH16_2"/>
    <property type="match status" value="1"/>
</dbReference>
<reference evidence="3 4" key="1">
    <citation type="submission" date="2016-11" db="EMBL/GenBank/DDBJ databases">
        <title>Draft Genome Assembly of Colletotrichum chlorophyti a pathogen of herbaceous plants.</title>
        <authorList>
            <person name="Gan P."/>
            <person name="Narusaka M."/>
            <person name="Tsushima A."/>
            <person name="Narusaka Y."/>
            <person name="Takano Y."/>
            <person name="Shirasu K."/>
        </authorList>
    </citation>
    <scope>NUCLEOTIDE SEQUENCE [LARGE SCALE GENOMIC DNA]</scope>
    <source>
        <strain evidence="3 4">NTL11</strain>
    </source>
</reference>
<dbReference type="InterPro" id="IPR000757">
    <property type="entry name" value="Beta-glucanase-like"/>
</dbReference>
<dbReference type="STRING" id="708187.A0A1Q8RQE7"/>
<evidence type="ECO:0000313" key="3">
    <source>
        <dbReference type="EMBL" id="OLN86544.1"/>
    </source>
</evidence>
<accession>A0A1Q8RQE7</accession>
<evidence type="ECO:0000259" key="2">
    <source>
        <dbReference type="PROSITE" id="PS51762"/>
    </source>
</evidence>
<dbReference type="GO" id="GO:0005975">
    <property type="term" value="P:carbohydrate metabolic process"/>
    <property type="evidence" value="ECO:0007669"/>
    <property type="project" value="InterPro"/>
</dbReference>
<feature type="domain" description="GH16" evidence="2">
    <location>
        <begin position="28"/>
        <end position="294"/>
    </location>
</feature>
<dbReference type="Pfam" id="PF26113">
    <property type="entry name" value="GH16_XgeA"/>
    <property type="match status" value="1"/>
</dbReference>
<evidence type="ECO:0000256" key="1">
    <source>
        <dbReference type="SAM" id="SignalP"/>
    </source>
</evidence>
<protein>
    <submittedName>
        <fullName evidence="3">Beta-glucanase 3</fullName>
    </submittedName>
</protein>
<dbReference type="InterPro" id="IPR013320">
    <property type="entry name" value="ConA-like_dom_sf"/>
</dbReference>
<dbReference type="GO" id="GO:0004553">
    <property type="term" value="F:hydrolase activity, hydrolyzing O-glycosyl compounds"/>
    <property type="evidence" value="ECO:0007669"/>
    <property type="project" value="InterPro"/>
</dbReference>
<dbReference type="Proteomes" id="UP000186583">
    <property type="component" value="Unassembled WGS sequence"/>
</dbReference>
<dbReference type="SUPFAM" id="SSF49899">
    <property type="entry name" value="Concanavalin A-like lectins/glucanases"/>
    <property type="match status" value="1"/>
</dbReference>
<organism evidence="3 4">
    <name type="scientific">Colletotrichum chlorophyti</name>
    <dbReference type="NCBI Taxonomy" id="708187"/>
    <lineage>
        <taxon>Eukaryota</taxon>
        <taxon>Fungi</taxon>
        <taxon>Dikarya</taxon>
        <taxon>Ascomycota</taxon>
        <taxon>Pezizomycotina</taxon>
        <taxon>Sordariomycetes</taxon>
        <taxon>Hypocreomycetidae</taxon>
        <taxon>Glomerellales</taxon>
        <taxon>Glomerellaceae</taxon>
        <taxon>Colletotrichum</taxon>
    </lineage>
</organism>
<evidence type="ECO:0000313" key="4">
    <source>
        <dbReference type="Proteomes" id="UP000186583"/>
    </source>
</evidence>
<dbReference type="Gene3D" id="2.60.120.200">
    <property type="match status" value="1"/>
</dbReference>
<sequence length="294" mass="31141">MVFTKTLTALALALPAQAVIPDIAGFTLTWGDDFTGAAGAQPDPTNWVFTTGTSYPGGAPNFGTGEIQTYTNAVDNVQLSGTDTLKITALKDATGAWTSARLETNRTDFAAPVGGKMRIQASISLPDVGTAGVGYWPAFWALGSTFRGNYQNWPVAGELDIMENVNAVNEVWGTMHCDVSPGGACHEQDGLSGNLTCAGTPCQGNFHKYTLEVDRTAAPEAVRWFLDDTLFWQLTDADVPAAVWTETIGTSYFVLLNIAIGGSFPDKNFGSPTPLADTVSGGTMEVEYVAVYNA</sequence>
<gene>
    <name evidence="3" type="ORF">CCHL11_08507</name>
</gene>
<dbReference type="AlphaFoldDB" id="A0A1Q8RQE7"/>
<dbReference type="InterPro" id="IPR050546">
    <property type="entry name" value="Glycosyl_Hydrlase_16"/>
</dbReference>
<keyword evidence="1" id="KW-0732">Signal</keyword>
<dbReference type="PANTHER" id="PTHR10963">
    <property type="entry name" value="GLYCOSYL HYDROLASE-RELATED"/>
    <property type="match status" value="1"/>
</dbReference>
<name>A0A1Q8RQE7_9PEZI</name>
<dbReference type="OrthoDB" id="192832at2759"/>